<feature type="transmembrane region" description="Helical" evidence="1">
    <location>
        <begin position="53"/>
        <end position="73"/>
    </location>
</feature>
<dbReference type="EMBL" id="JBHUHT010000028">
    <property type="protein sequence ID" value="MFD2097732.1"/>
    <property type="molecule type" value="Genomic_DNA"/>
</dbReference>
<comment type="caution">
    <text evidence="2">The sequence shown here is derived from an EMBL/GenBank/DDBJ whole genome shotgun (WGS) entry which is preliminary data.</text>
</comment>
<dbReference type="Proteomes" id="UP001597380">
    <property type="component" value="Unassembled WGS sequence"/>
</dbReference>
<accession>A0ABW4XQC0</accession>
<dbReference type="RefSeq" id="WP_345341950.1">
    <property type="nucleotide sequence ID" value="NZ_BAABLI010000032.1"/>
</dbReference>
<name>A0ABW4XQC0_9GAMM</name>
<gene>
    <name evidence="2" type="ORF">ACFSJ3_17210</name>
</gene>
<feature type="transmembrane region" description="Helical" evidence="1">
    <location>
        <begin position="109"/>
        <end position="127"/>
    </location>
</feature>
<evidence type="ECO:0008006" key="4">
    <source>
        <dbReference type="Google" id="ProtNLM"/>
    </source>
</evidence>
<feature type="transmembrane region" description="Helical" evidence="1">
    <location>
        <begin position="12"/>
        <end position="32"/>
    </location>
</feature>
<keyword evidence="1" id="KW-1133">Transmembrane helix</keyword>
<evidence type="ECO:0000256" key="1">
    <source>
        <dbReference type="SAM" id="Phobius"/>
    </source>
</evidence>
<evidence type="ECO:0000313" key="3">
    <source>
        <dbReference type="Proteomes" id="UP001597380"/>
    </source>
</evidence>
<reference evidence="3" key="1">
    <citation type="journal article" date="2019" name="Int. J. Syst. Evol. Microbiol.">
        <title>The Global Catalogue of Microorganisms (GCM) 10K type strain sequencing project: providing services to taxonomists for standard genome sequencing and annotation.</title>
        <authorList>
            <consortium name="The Broad Institute Genomics Platform"/>
            <consortium name="The Broad Institute Genome Sequencing Center for Infectious Disease"/>
            <person name="Wu L."/>
            <person name="Ma J."/>
        </authorList>
    </citation>
    <scope>NUCLEOTIDE SEQUENCE [LARGE SCALE GENOMIC DNA]</scope>
    <source>
        <strain evidence="3">CGMCC 1.10992</strain>
    </source>
</reference>
<organism evidence="2 3">
    <name type="scientific">Corallincola platygyrae</name>
    <dbReference type="NCBI Taxonomy" id="1193278"/>
    <lineage>
        <taxon>Bacteria</taxon>
        <taxon>Pseudomonadati</taxon>
        <taxon>Pseudomonadota</taxon>
        <taxon>Gammaproteobacteria</taxon>
        <taxon>Alteromonadales</taxon>
        <taxon>Psychromonadaceae</taxon>
        <taxon>Corallincola</taxon>
    </lineage>
</organism>
<keyword evidence="3" id="KW-1185">Reference proteome</keyword>
<protein>
    <recommendedName>
        <fullName evidence="4">NADH dehydrogenase subunit 6</fullName>
    </recommendedName>
</protein>
<keyword evidence="1" id="KW-0472">Membrane</keyword>
<evidence type="ECO:0000313" key="2">
    <source>
        <dbReference type="EMBL" id="MFD2097732.1"/>
    </source>
</evidence>
<keyword evidence="1" id="KW-0812">Transmembrane</keyword>
<sequence>MNGAGGTRGGVGQFFIGLVMMCGGFYMLFNAITVRSTFGMGTSLYGFRAFGGMWSVTSGMVMIPFIFGVGLIFYNSKNILGWILTIGSLVALTFGVISSIQFNMRSMTAFDLIVILVLSVGGVGLFLRSLKSFPETAE</sequence>
<feature type="transmembrane region" description="Helical" evidence="1">
    <location>
        <begin position="79"/>
        <end position="97"/>
    </location>
</feature>
<proteinExistence type="predicted"/>